<comment type="subcellular location">
    <subcellularLocation>
        <location evidence="1">Membrane</location>
        <topology evidence="1">Multi-pass membrane protein</topology>
    </subcellularLocation>
</comment>
<feature type="domain" description="G-protein coupled receptors family 1 profile" evidence="9">
    <location>
        <begin position="42"/>
        <end position="303"/>
    </location>
</feature>
<dbReference type="InterPro" id="IPR017452">
    <property type="entry name" value="GPCR_Rhodpsn_7TM"/>
</dbReference>
<evidence type="ECO:0000259" key="9">
    <source>
        <dbReference type="PROSITE" id="PS50262"/>
    </source>
</evidence>
<proteinExistence type="predicted"/>
<feature type="transmembrane region" description="Helical" evidence="8">
    <location>
        <begin position="192"/>
        <end position="210"/>
    </location>
</feature>
<evidence type="ECO:0000256" key="5">
    <source>
        <dbReference type="ARBA" id="ARBA00023136"/>
    </source>
</evidence>
<keyword evidence="3 8" id="KW-1133">Transmembrane helix</keyword>
<evidence type="ECO:0000256" key="8">
    <source>
        <dbReference type="SAM" id="Phobius"/>
    </source>
</evidence>
<dbReference type="Proteomes" id="UP000594262">
    <property type="component" value="Unplaced"/>
</dbReference>
<dbReference type="GO" id="GO:0016020">
    <property type="term" value="C:membrane"/>
    <property type="evidence" value="ECO:0007669"/>
    <property type="project" value="UniProtKB-SubCell"/>
</dbReference>
<name>A0A7M5UKD9_9CNID</name>
<feature type="transmembrane region" description="Helical" evidence="8">
    <location>
        <begin position="146"/>
        <end position="166"/>
    </location>
</feature>
<dbReference type="GeneID" id="136809546"/>
<evidence type="ECO:0000313" key="11">
    <source>
        <dbReference type="Proteomes" id="UP000594262"/>
    </source>
</evidence>
<dbReference type="PANTHER" id="PTHR24238">
    <property type="entry name" value="G-PROTEIN COUPLED RECEPTOR"/>
    <property type="match status" value="1"/>
</dbReference>
<keyword evidence="4" id="KW-0297">G-protein coupled receptor</keyword>
<dbReference type="SUPFAM" id="SSF81321">
    <property type="entry name" value="Family A G protein-coupled receptor-like"/>
    <property type="match status" value="1"/>
</dbReference>
<evidence type="ECO:0000256" key="6">
    <source>
        <dbReference type="ARBA" id="ARBA00023170"/>
    </source>
</evidence>
<sequence>MAFLNDSLNGSFVTKSEDLEKFNGIINKFVIPSLMMIIGVPSNLLIITYFIRIHCRRLRKMSSYHLLLINLAVADLLTCLGVAVMFYEWSKPSWGLGMFGCRIISPFSTLVSPMASCWLLVLLSYARYRDITQPFAVKLTKMKYTFFCLLIWLLSSASGIFLYHFIRLITLSDGTFICGMIFQGEEELYGRLFYIVIDSIIPITLMVNLYHGIRRSIKSNTPSSNDFPLSEASRQRNKTALKTLRNLIAVYMITICPGRLYNLFHMLIWAVDEELVKNHWFSNLYFFFFAYHYLNNAINIFVYAKLMEDFRRFLLNCFTCGRLKQKPTLGENCSTIT</sequence>
<dbReference type="CDD" id="cd00637">
    <property type="entry name" value="7tm_classA_rhodopsin-like"/>
    <property type="match status" value="1"/>
</dbReference>
<dbReference type="Gene3D" id="1.20.1070.10">
    <property type="entry name" value="Rhodopsin 7-helix transmembrane proteins"/>
    <property type="match status" value="1"/>
</dbReference>
<dbReference type="PRINTS" id="PR00237">
    <property type="entry name" value="GPCRRHODOPSN"/>
</dbReference>
<evidence type="ECO:0000256" key="3">
    <source>
        <dbReference type="ARBA" id="ARBA00022989"/>
    </source>
</evidence>
<reference evidence="10" key="1">
    <citation type="submission" date="2021-01" db="UniProtKB">
        <authorList>
            <consortium name="EnsemblMetazoa"/>
        </authorList>
    </citation>
    <scope>IDENTIFICATION</scope>
</reference>
<dbReference type="Pfam" id="PF00001">
    <property type="entry name" value="7tm_1"/>
    <property type="match status" value="1"/>
</dbReference>
<keyword evidence="7" id="KW-0807">Transducer</keyword>
<feature type="transmembrane region" description="Helical" evidence="8">
    <location>
        <begin position="107"/>
        <end position="126"/>
    </location>
</feature>
<evidence type="ECO:0000313" key="10">
    <source>
        <dbReference type="EnsemblMetazoa" id="CLYHEMP000801.1"/>
    </source>
</evidence>
<feature type="transmembrane region" description="Helical" evidence="8">
    <location>
        <begin position="63"/>
        <end position="87"/>
    </location>
</feature>
<accession>A0A7M5UKD9</accession>
<dbReference type="PANTHER" id="PTHR24238:SF47">
    <property type="entry name" value="ECDYSTEROIDS_DOPAMINE RECEPTOR-RELATED"/>
    <property type="match status" value="1"/>
</dbReference>
<feature type="transmembrane region" description="Helical" evidence="8">
    <location>
        <begin position="29"/>
        <end position="51"/>
    </location>
</feature>
<dbReference type="PROSITE" id="PS50262">
    <property type="entry name" value="G_PROTEIN_RECEP_F1_2"/>
    <property type="match status" value="1"/>
</dbReference>
<dbReference type="AlphaFoldDB" id="A0A7M5UKD9"/>
<keyword evidence="6" id="KW-0675">Receptor</keyword>
<protein>
    <recommendedName>
        <fullName evidence="9">G-protein coupled receptors family 1 profile domain-containing protein</fullName>
    </recommendedName>
</protein>
<evidence type="ECO:0000256" key="4">
    <source>
        <dbReference type="ARBA" id="ARBA00023040"/>
    </source>
</evidence>
<evidence type="ECO:0000256" key="1">
    <source>
        <dbReference type="ARBA" id="ARBA00004141"/>
    </source>
</evidence>
<keyword evidence="5 8" id="KW-0472">Membrane</keyword>
<keyword evidence="2 8" id="KW-0812">Transmembrane</keyword>
<dbReference type="RefSeq" id="XP_066922189.1">
    <property type="nucleotide sequence ID" value="XM_067066088.1"/>
</dbReference>
<evidence type="ECO:0000256" key="2">
    <source>
        <dbReference type="ARBA" id="ARBA00022692"/>
    </source>
</evidence>
<feature type="transmembrane region" description="Helical" evidence="8">
    <location>
        <begin position="244"/>
        <end position="264"/>
    </location>
</feature>
<organism evidence="10 11">
    <name type="scientific">Clytia hemisphaerica</name>
    <dbReference type="NCBI Taxonomy" id="252671"/>
    <lineage>
        <taxon>Eukaryota</taxon>
        <taxon>Metazoa</taxon>
        <taxon>Cnidaria</taxon>
        <taxon>Hydrozoa</taxon>
        <taxon>Hydroidolina</taxon>
        <taxon>Leptothecata</taxon>
        <taxon>Obeliida</taxon>
        <taxon>Clytiidae</taxon>
        <taxon>Clytia</taxon>
    </lineage>
</organism>
<dbReference type="EnsemblMetazoa" id="CLYHEMT000801.1">
    <property type="protein sequence ID" value="CLYHEMP000801.1"/>
    <property type="gene ID" value="CLYHEMG000801"/>
</dbReference>
<feature type="transmembrane region" description="Helical" evidence="8">
    <location>
        <begin position="284"/>
        <end position="304"/>
    </location>
</feature>
<dbReference type="OrthoDB" id="5987909at2759"/>
<keyword evidence="11" id="KW-1185">Reference proteome</keyword>
<evidence type="ECO:0000256" key="7">
    <source>
        <dbReference type="ARBA" id="ARBA00023224"/>
    </source>
</evidence>
<dbReference type="GO" id="GO:0004930">
    <property type="term" value="F:G protein-coupled receptor activity"/>
    <property type="evidence" value="ECO:0007669"/>
    <property type="project" value="UniProtKB-KW"/>
</dbReference>
<dbReference type="InterPro" id="IPR000276">
    <property type="entry name" value="GPCR_Rhodpsn"/>
</dbReference>